<feature type="region of interest" description="Disordered" evidence="1">
    <location>
        <begin position="1"/>
        <end position="22"/>
    </location>
</feature>
<dbReference type="SUPFAM" id="SSF54637">
    <property type="entry name" value="Thioesterase/thiol ester dehydrase-isomerase"/>
    <property type="match status" value="1"/>
</dbReference>
<sequence>MFEAKEQVGANPDGVTTPAASGSHAETGGFYLDDLWVGQRFRSGSVTIDAAGIKAFAAAYDPQPFHLDDAAARGTLFGGLSASGWHTAALTMRLIVDGGLPIAGGVIGASGELAWPRPTRPGDVLTVDTEVLSITPSRSRPERGTATMRSETRNQNGEPVQIFTMNLIIPRRPVPAA</sequence>
<evidence type="ECO:0000313" key="4">
    <source>
        <dbReference type="Proteomes" id="UP000516369"/>
    </source>
</evidence>
<protein>
    <submittedName>
        <fullName evidence="3">MaoC family dehydratase</fullName>
    </submittedName>
</protein>
<dbReference type="Pfam" id="PF01575">
    <property type="entry name" value="MaoC_dehydratas"/>
    <property type="match status" value="1"/>
</dbReference>
<dbReference type="InterPro" id="IPR029069">
    <property type="entry name" value="HotDog_dom_sf"/>
</dbReference>
<dbReference type="InterPro" id="IPR052342">
    <property type="entry name" value="MCH/BMMD"/>
</dbReference>
<dbReference type="EMBL" id="CP053923">
    <property type="protein sequence ID" value="QNT68397.1"/>
    <property type="molecule type" value="Genomic_DNA"/>
</dbReference>
<evidence type="ECO:0000259" key="2">
    <source>
        <dbReference type="Pfam" id="PF01575"/>
    </source>
</evidence>
<name>A0A7H1MY61_9PROT</name>
<feature type="region of interest" description="Disordered" evidence="1">
    <location>
        <begin position="137"/>
        <end position="159"/>
    </location>
</feature>
<keyword evidence="4" id="KW-1185">Reference proteome</keyword>
<dbReference type="CDD" id="cd03454">
    <property type="entry name" value="YdeM"/>
    <property type="match status" value="1"/>
</dbReference>
<feature type="domain" description="MaoC-like" evidence="2">
    <location>
        <begin position="42"/>
        <end position="148"/>
    </location>
</feature>
<evidence type="ECO:0000256" key="1">
    <source>
        <dbReference type="SAM" id="MobiDB-lite"/>
    </source>
</evidence>
<dbReference type="AlphaFoldDB" id="A0A7H1MY61"/>
<dbReference type="Gene3D" id="3.10.129.10">
    <property type="entry name" value="Hotdog Thioesterase"/>
    <property type="match status" value="1"/>
</dbReference>
<evidence type="ECO:0000313" key="3">
    <source>
        <dbReference type="EMBL" id="QNT68397.1"/>
    </source>
</evidence>
<dbReference type="PANTHER" id="PTHR43664">
    <property type="entry name" value="MONOAMINE OXIDASE-RELATED"/>
    <property type="match status" value="1"/>
</dbReference>
<accession>A0A7H1MY61</accession>
<reference evidence="3 4" key="1">
    <citation type="submission" date="2020-05" db="EMBL/GenBank/DDBJ databases">
        <title>Complete closed genome sequence of Defluviicoccus vanus.</title>
        <authorList>
            <person name="Bessarab I."/>
            <person name="Arumugam K."/>
            <person name="Maszenan A.M."/>
            <person name="Seviour R.J."/>
            <person name="Williams R.B."/>
        </authorList>
    </citation>
    <scope>NUCLEOTIDE SEQUENCE [LARGE SCALE GENOMIC DNA]</scope>
    <source>
        <strain evidence="3 4">Ben 114</strain>
    </source>
</reference>
<dbReference type="InterPro" id="IPR002539">
    <property type="entry name" value="MaoC-like_dom"/>
</dbReference>
<proteinExistence type="predicted"/>
<dbReference type="PANTHER" id="PTHR43664:SF1">
    <property type="entry name" value="BETA-METHYLMALYL-COA DEHYDRATASE"/>
    <property type="match status" value="1"/>
</dbReference>
<dbReference type="KEGG" id="dvn:HQ394_02260"/>
<dbReference type="RefSeq" id="WP_190261837.1">
    <property type="nucleotide sequence ID" value="NZ_CP053923.1"/>
</dbReference>
<gene>
    <name evidence="3" type="ORF">HQ394_02260</name>
</gene>
<dbReference type="Proteomes" id="UP000516369">
    <property type="component" value="Chromosome"/>
</dbReference>
<organism evidence="3 4">
    <name type="scientific">Defluviicoccus vanus</name>
    <dbReference type="NCBI Taxonomy" id="111831"/>
    <lineage>
        <taxon>Bacteria</taxon>
        <taxon>Pseudomonadati</taxon>
        <taxon>Pseudomonadota</taxon>
        <taxon>Alphaproteobacteria</taxon>
        <taxon>Rhodospirillales</taxon>
        <taxon>Rhodospirillaceae</taxon>
        <taxon>Defluviicoccus</taxon>
    </lineage>
</organism>
<feature type="compositionally biased region" description="Polar residues" evidence="1">
    <location>
        <begin position="147"/>
        <end position="158"/>
    </location>
</feature>